<protein>
    <submittedName>
        <fullName evidence="1">Uncharacterized protein</fullName>
    </submittedName>
</protein>
<comment type="caution">
    <text evidence="1">The sequence shown here is derived from an EMBL/GenBank/DDBJ whole genome shotgun (WGS) entry which is preliminary data.</text>
</comment>
<name>X1RFI1_9ZZZZ</name>
<feature type="non-terminal residue" evidence="1">
    <location>
        <position position="40"/>
    </location>
</feature>
<sequence length="40" mass="4373">CERAGLKVPPFLPETRRQLEEIVPEAGASVRNPVESARGI</sequence>
<dbReference type="InterPro" id="IPR016102">
    <property type="entry name" value="Succinyl-CoA_synth-like"/>
</dbReference>
<feature type="non-terminal residue" evidence="1">
    <location>
        <position position="1"/>
    </location>
</feature>
<reference evidence="1" key="1">
    <citation type="journal article" date="2014" name="Front. Microbiol.">
        <title>High frequency of phylogenetically diverse reductive dehalogenase-homologous genes in deep subseafloor sedimentary metagenomes.</title>
        <authorList>
            <person name="Kawai M."/>
            <person name="Futagami T."/>
            <person name="Toyoda A."/>
            <person name="Takaki Y."/>
            <person name="Nishi S."/>
            <person name="Hori S."/>
            <person name="Arai W."/>
            <person name="Tsubouchi T."/>
            <person name="Morono Y."/>
            <person name="Uchiyama I."/>
            <person name="Ito T."/>
            <person name="Fujiyama A."/>
            <person name="Inagaki F."/>
            <person name="Takami H."/>
        </authorList>
    </citation>
    <scope>NUCLEOTIDE SEQUENCE</scope>
    <source>
        <strain evidence="1">Expedition CK06-06</strain>
    </source>
</reference>
<dbReference type="Gene3D" id="3.40.50.261">
    <property type="entry name" value="Succinyl-CoA synthetase domains"/>
    <property type="match status" value="1"/>
</dbReference>
<evidence type="ECO:0000313" key="1">
    <source>
        <dbReference type="EMBL" id="GAI61910.1"/>
    </source>
</evidence>
<dbReference type="EMBL" id="BARV01045965">
    <property type="protein sequence ID" value="GAI61910.1"/>
    <property type="molecule type" value="Genomic_DNA"/>
</dbReference>
<gene>
    <name evidence="1" type="ORF">S06H3_66942</name>
</gene>
<accession>X1RFI1</accession>
<dbReference type="AlphaFoldDB" id="X1RFI1"/>
<organism evidence="1">
    <name type="scientific">marine sediment metagenome</name>
    <dbReference type="NCBI Taxonomy" id="412755"/>
    <lineage>
        <taxon>unclassified sequences</taxon>
        <taxon>metagenomes</taxon>
        <taxon>ecological metagenomes</taxon>
    </lineage>
</organism>
<proteinExistence type="predicted"/>